<accession>A0AAE3MZF3</accession>
<keyword evidence="3" id="KW-1185">Reference proteome</keyword>
<reference evidence="2" key="1">
    <citation type="submission" date="2022-07" db="EMBL/GenBank/DDBJ databases">
        <title>Ectorhizobium quercum gen.nov., sp. nov.</title>
        <authorList>
            <person name="Ma T."/>
            <person name="Li Y."/>
        </authorList>
    </citation>
    <scope>NUCLEOTIDE SEQUENCE</scope>
    <source>
        <strain evidence="2">BDR2-2</strain>
    </source>
</reference>
<proteinExistence type="predicted"/>
<dbReference type="SUPFAM" id="SSF56601">
    <property type="entry name" value="beta-lactamase/transpeptidase-like"/>
    <property type="match status" value="1"/>
</dbReference>
<evidence type="ECO:0000313" key="3">
    <source>
        <dbReference type="Proteomes" id="UP001208771"/>
    </source>
</evidence>
<comment type="caution">
    <text evidence="2">The sequence shown here is derived from an EMBL/GenBank/DDBJ whole genome shotgun (WGS) entry which is preliminary data.</text>
</comment>
<dbReference type="Gene3D" id="3.40.710.10">
    <property type="entry name" value="DD-peptidase/beta-lactamase superfamily"/>
    <property type="match status" value="1"/>
</dbReference>
<dbReference type="Proteomes" id="UP001208771">
    <property type="component" value="Unassembled WGS sequence"/>
</dbReference>
<feature type="domain" description="Beta-lactamase-related" evidence="1">
    <location>
        <begin position="15"/>
        <end position="368"/>
    </location>
</feature>
<dbReference type="EMBL" id="JANFPI010000003">
    <property type="protein sequence ID" value="MCX8997774.1"/>
    <property type="molecule type" value="Genomic_DNA"/>
</dbReference>
<dbReference type="InterPro" id="IPR001466">
    <property type="entry name" value="Beta-lactam-related"/>
</dbReference>
<dbReference type="Pfam" id="PF00144">
    <property type="entry name" value="Beta-lactamase"/>
    <property type="match status" value="1"/>
</dbReference>
<dbReference type="PANTHER" id="PTHR43283:SF3">
    <property type="entry name" value="BETA-LACTAMASE FAMILY PROTEIN (AFU_ORTHOLOGUE AFUA_5G07500)"/>
    <property type="match status" value="1"/>
</dbReference>
<dbReference type="InterPro" id="IPR012338">
    <property type="entry name" value="Beta-lactam/transpept-like"/>
</dbReference>
<name>A0AAE3MZF3_9HYPH</name>
<dbReference type="RefSeq" id="WP_306411547.1">
    <property type="nucleotide sequence ID" value="NZ_JANFPI010000003.1"/>
</dbReference>
<organism evidence="2 3">
    <name type="scientific">Ectorhizobium quercum</name>
    <dbReference type="NCBI Taxonomy" id="2965071"/>
    <lineage>
        <taxon>Bacteria</taxon>
        <taxon>Pseudomonadati</taxon>
        <taxon>Pseudomonadota</taxon>
        <taxon>Alphaproteobacteria</taxon>
        <taxon>Hyphomicrobiales</taxon>
        <taxon>Rhizobiaceae</taxon>
        <taxon>Ectorhizobium</taxon>
    </lineage>
</organism>
<evidence type="ECO:0000259" key="1">
    <source>
        <dbReference type="Pfam" id="PF00144"/>
    </source>
</evidence>
<protein>
    <submittedName>
        <fullName evidence="2">Beta-lactamase family protein</fullName>
    </submittedName>
</protein>
<sequence>MSHANCSGADRTRRLDAAIDAALAEKRVVGAVVLVAKDGEIVYSRAAGLADREAGLPMRADAIFRLASITKPIVTAAAMKLVEEGVLSPGDPVTRWLPDFRPRLPDGSSPEISVHHLLTHTSGLGYRFLEGEGSPYHTLDVSDGLDQPGLSLAENLSRIAGVPLAFAPGQGWCYSLGLDVLGGIMERAAGMPLPDLVRRAVTGPLEMKDTDFSVADCLRLAVPYANDQPEPVRMTDGISVPMNGTAAIFAPGRILDPASYPSGGAGMAGTAHDVLRFLEAIRTGGAPFLTPETVATMMRDHVGAHVAAQRPGWGFGYGWAVLVDPQAAAVPHAEGTLTWGGIYGHSWFVDRANGLTAVLLTNTAFEGMAGVLPADIRAAVYGRDDANEAA</sequence>
<dbReference type="InterPro" id="IPR050789">
    <property type="entry name" value="Diverse_Enzym_Activities"/>
</dbReference>
<dbReference type="AlphaFoldDB" id="A0AAE3MZF3"/>
<gene>
    <name evidence="2" type="ORF">NOF55_11745</name>
</gene>
<dbReference type="PANTHER" id="PTHR43283">
    <property type="entry name" value="BETA-LACTAMASE-RELATED"/>
    <property type="match status" value="1"/>
</dbReference>
<evidence type="ECO:0000313" key="2">
    <source>
        <dbReference type="EMBL" id="MCX8997774.1"/>
    </source>
</evidence>